<reference evidence="2" key="2">
    <citation type="journal article" date="2015" name="Fish Shellfish Immunol.">
        <title>Early steps in the European eel (Anguilla anguilla)-Vibrio vulnificus interaction in the gills: Role of the RtxA13 toxin.</title>
        <authorList>
            <person name="Callol A."/>
            <person name="Pajuelo D."/>
            <person name="Ebbesson L."/>
            <person name="Teles M."/>
            <person name="MacKenzie S."/>
            <person name="Amaro C."/>
        </authorList>
    </citation>
    <scope>NUCLEOTIDE SEQUENCE</scope>
</reference>
<evidence type="ECO:0000256" key="1">
    <source>
        <dbReference type="SAM" id="MobiDB-lite"/>
    </source>
</evidence>
<dbReference type="EMBL" id="GBXM01044956">
    <property type="protein sequence ID" value="JAH63621.1"/>
    <property type="molecule type" value="Transcribed_RNA"/>
</dbReference>
<feature type="compositionally biased region" description="Basic and acidic residues" evidence="1">
    <location>
        <begin position="23"/>
        <end position="36"/>
    </location>
</feature>
<organism evidence="2">
    <name type="scientific">Anguilla anguilla</name>
    <name type="common">European freshwater eel</name>
    <name type="synonym">Muraena anguilla</name>
    <dbReference type="NCBI Taxonomy" id="7936"/>
    <lineage>
        <taxon>Eukaryota</taxon>
        <taxon>Metazoa</taxon>
        <taxon>Chordata</taxon>
        <taxon>Craniata</taxon>
        <taxon>Vertebrata</taxon>
        <taxon>Euteleostomi</taxon>
        <taxon>Actinopterygii</taxon>
        <taxon>Neopterygii</taxon>
        <taxon>Teleostei</taxon>
        <taxon>Anguilliformes</taxon>
        <taxon>Anguillidae</taxon>
        <taxon>Anguilla</taxon>
    </lineage>
</organism>
<evidence type="ECO:0000313" key="2">
    <source>
        <dbReference type="EMBL" id="JAH63621.1"/>
    </source>
</evidence>
<name>A0A0E9UCT1_ANGAN</name>
<reference evidence="2" key="1">
    <citation type="submission" date="2014-11" db="EMBL/GenBank/DDBJ databases">
        <authorList>
            <person name="Amaro Gonzalez C."/>
        </authorList>
    </citation>
    <scope>NUCLEOTIDE SEQUENCE</scope>
</reference>
<feature type="region of interest" description="Disordered" evidence="1">
    <location>
        <begin position="13"/>
        <end position="45"/>
    </location>
</feature>
<sequence>MYLTRVCLTRTPVSLSAPPGLSQRDEGLPPSDHDVLLLRQRTPRR</sequence>
<protein>
    <submittedName>
        <fullName evidence="2">Uncharacterized protein</fullName>
    </submittedName>
</protein>
<proteinExistence type="predicted"/>
<dbReference type="AlphaFoldDB" id="A0A0E9UCT1"/>
<accession>A0A0E9UCT1</accession>